<accession>A0A0A7PKQ0</accession>
<dbReference type="Proteomes" id="UP000030907">
    <property type="component" value="Chromosome"/>
</dbReference>
<dbReference type="KEGG" id="sphk:SKP52_18935"/>
<reference evidence="1 2" key="1">
    <citation type="journal article" date="2015" name="Int. J. Syst. Evol. Microbiol.">
        <title>Description of Sphingopyxis fribergensis sp. nov. - a soil bacterium with the ability to degrade styrene and phenylacetic acid.</title>
        <authorList>
            <person name="Oelschlagel M."/>
            <person name="Ruckert C."/>
            <person name="Kalinowski J."/>
            <person name="Schmidt G."/>
            <person name="Schlomann M."/>
            <person name="Tischler D."/>
        </authorList>
    </citation>
    <scope>NUCLEOTIDE SEQUENCE [LARGE SCALE GENOMIC DNA]</scope>
    <source>
        <strain evidence="1 2">Kp5.2</strain>
    </source>
</reference>
<dbReference type="STRING" id="1515612.SKP52_18935"/>
<dbReference type="AlphaFoldDB" id="A0A0A7PKQ0"/>
<dbReference type="InterPro" id="IPR026349">
    <property type="entry name" value="CHP04255"/>
</dbReference>
<dbReference type="HOGENOM" id="CLU_1096868_0_0_5"/>
<evidence type="ECO:0000313" key="2">
    <source>
        <dbReference type="Proteomes" id="UP000030907"/>
    </source>
</evidence>
<dbReference type="RefSeq" id="WP_039577361.1">
    <property type="nucleotide sequence ID" value="NZ_CP009122.1"/>
</dbReference>
<protein>
    <submittedName>
        <fullName evidence="1">Putative secreted protein</fullName>
    </submittedName>
</protein>
<keyword evidence="2" id="KW-1185">Reference proteome</keyword>
<dbReference type="NCBIfam" id="TIGR04255">
    <property type="entry name" value="sporadTIGR04255"/>
    <property type="match status" value="1"/>
</dbReference>
<gene>
    <name evidence="1" type="ORF">SKP52_18935</name>
</gene>
<evidence type="ECO:0000313" key="1">
    <source>
        <dbReference type="EMBL" id="AJA10656.1"/>
    </source>
</evidence>
<proteinExistence type="predicted"/>
<sequence length="285" mass="32188">MRSLILCALKLKLRNALKKVRPTFERPPLVEQAITVIFEQLPDFSIGDFGLFWTKIQSEFPYSEAQTPIDGKIEGEAFRPQQFQLRLLQASTLPRCFYRSDNGSELVQLQPNRFSFNWLGTDDTHYPRSEATMARFHALFARFKEFVAERDLGTIKITQCELVNVNIIAVADFGESFAVAPLIFEAANFGRRVEFLQPESYMSNTQQAIMGSDGFVGRLYAEISPVTKIEDGAPAYRFEITARGAPAEDNNGVQTFFDYARNALNGSFLATTTEHAQKLWGLKNG</sequence>
<name>A0A0A7PKQ0_9SPHN</name>
<dbReference type="EMBL" id="CP009122">
    <property type="protein sequence ID" value="AJA10656.1"/>
    <property type="molecule type" value="Genomic_DNA"/>
</dbReference>
<organism evidence="1 2">
    <name type="scientific">Sphingopyxis fribergensis</name>
    <dbReference type="NCBI Taxonomy" id="1515612"/>
    <lineage>
        <taxon>Bacteria</taxon>
        <taxon>Pseudomonadati</taxon>
        <taxon>Pseudomonadota</taxon>
        <taxon>Alphaproteobacteria</taxon>
        <taxon>Sphingomonadales</taxon>
        <taxon>Sphingomonadaceae</taxon>
        <taxon>Sphingopyxis</taxon>
    </lineage>
</organism>